<keyword evidence="3 4" id="KW-0998">Cell outer membrane</keyword>
<dbReference type="GO" id="GO:0009279">
    <property type="term" value="C:cell outer membrane"/>
    <property type="evidence" value="ECO:0007669"/>
    <property type="project" value="UniProtKB-SubCell"/>
</dbReference>
<dbReference type="HAMAP" id="MF_01411">
    <property type="entry name" value="LPS_assembly_LptD"/>
    <property type="match status" value="1"/>
</dbReference>
<dbReference type="InterPro" id="IPR005653">
    <property type="entry name" value="OstA-like_N"/>
</dbReference>
<dbReference type="InterPro" id="IPR050218">
    <property type="entry name" value="LptD"/>
</dbReference>
<sequence length="706" mass="80702">MPKNVAEGQIQVNSEAAQIIRNKVATFEGSVTIATSESTIKTESATVEENGKIIRADGDVLYTDALLQVDSVGVEVNAPLKLLQMASTEYKLSTTKGRGGAELLSISQEKGVLLEDVSFTTCPVGGEDWKIQASEMSIKKGRPFGEAKHTVFYVGGIPIFYLPYFAFPITTERQSGFLFPDIGSSSSTGVEYEQPFYWNIAPNLDTTFSTRFMTNRGVQFKNEFRYLFAQHAGELHVEYLPSDLDRDQDKSRYFYRFTHRGKLSDNWSVVADISDLSDDNYIVDLGSDFYNQADTHLYRQLGVSYFSQDLDFSMSIRDFATLGQVDSNYRALPEAKLNYSTSLTNNLNFDVKSELAYFENSNSSLANAVRFHIEPSLTLPYQKSWGEFLAQISVLHTYYEQDVPNGNNELAETVDRTLGQARLYGSLIFERPNVGIKKDYTMTFEPRMQYLYTSFEEQSSIGLYDTTELLTTFSNLFRGQEFTGLDRINDNNQFTLGATTRFIDSNNREVLVASVGQIIYLENSKLQDSIRSDNRSAIAAELDWEVNQNWFLHSDIQVSDATDKVERSSFSTEYRWSDEKLVQLNHRYIRSLSNEQIDQFGISASWPINKKWHWVGRWYRDIERSRTSESFFGIEYESCCWALRLTAQRRLATRFNNDGVRDLNEFDSSIGLQFVFKGLGNNNRRRNKIGMLEQGLFGYRQPFVLN</sequence>
<accession>A0AA37SYT0</accession>
<comment type="subunit">
    <text evidence="4">Component of the lipopolysaccharide transport and assembly complex. Interacts with LptE and LptA.</text>
</comment>
<evidence type="ECO:0000256" key="1">
    <source>
        <dbReference type="ARBA" id="ARBA00022729"/>
    </source>
</evidence>
<evidence type="ECO:0000256" key="2">
    <source>
        <dbReference type="ARBA" id="ARBA00023136"/>
    </source>
</evidence>
<organism evidence="7 8">
    <name type="scientific">Agaribacter marinus</name>
    <dbReference type="NCBI Taxonomy" id="1431249"/>
    <lineage>
        <taxon>Bacteria</taxon>
        <taxon>Pseudomonadati</taxon>
        <taxon>Pseudomonadota</taxon>
        <taxon>Gammaproteobacteria</taxon>
        <taxon>Alteromonadales</taxon>
        <taxon>Alteromonadaceae</taxon>
        <taxon>Agaribacter</taxon>
    </lineage>
</organism>
<comment type="function">
    <text evidence="4">Together with LptE, is involved in the assembly of lipopolysaccharide (LPS) at the surface of the outer membrane.</text>
</comment>
<gene>
    <name evidence="4 7" type="primary">lptD</name>
    <name evidence="7" type="ORF">GCM10007852_36100</name>
</gene>
<dbReference type="PANTHER" id="PTHR30189">
    <property type="entry name" value="LPS-ASSEMBLY PROTEIN"/>
    <property type="match status" value="1"/>
</dbReference>
<evidence type="ECO:0000259" key="6">
    <source>
        <dbReference type="Pfam" id="PF04453"/>
    </source>
</evidence>
<feature type="domain" description="Organic solvent tolerance-like N-terminal" evidence="5">
    <location>
        <begin position="12"/>
        <end position="139"/>
    </location>
</feature>
<evidence type="ECO:0000259" key="5">
    <source>
        <dbReference type="Pfam" id="PF03968"/>
    </source>
</evidence>
<name>A0AA37SYT0_9ALTE</name>
<dbReference type="GO" id="GO:0043165">
    <property type="term" value="P:Gram-negative-bacterium-type cell outer membrane assembly"/>
    <property type="evidence" value="ECO:0007669"/>
    <property type="project" value="UniProtKB-UniRule"/>
</dbReference>
<dbReference type="Pfam" id="PF03968">
    <property type="entry name" value="LptD_N"/>
    <property type="match status" value="1"/>
</dbReference>
<keyword evidence="8" id="KW-1185">Reference proteome</keyword>
<proteinExistence type="inferred from homology"/>
<evidence type="ECO:0000313" key="7">
    <source>
        <dbReference type="EMBL" id="GLR72702.1"/>
    </source>
</evidence>
<dbReference type="AlphaFoldDB" id="A0AA37SYT0"/>
<reference evidence="7" key="2">
    <citation type="submission" date="2023-01" db="EMBL/GenBank/DDBJ databases">
        <title>Draft genome sequence of Agaribacter marinus strain NBRC 110023.</title>
        <authorList>
            <person name="Sun Q."/>
            <person name="Mori K."/>
        </authorList>
    </citation>
    <scope>NUCLEOTIDE SEQUENCE</scope>
    <source>
        <strain evidence="7">NBRC 110023</strain>
    </source>
</reference>
<dbReference type="GO" id="GO:1990351">
    <property type="term" value="C:transporter complex"/>
    <property type="evidence" value="ECO:0007669"/>
    <property type="project" value="TreeGrafter"/>
</dbReference>
<keyword evidence="1 4" id="KW-0732">Signal</keyword>
<evidence type="ECO:0000313" key="8">
    <source>
        <dbReference type="Proteomes" id="UP001156601"/>
    </source>
</evidence>
<keyword evidence="2 4" id="KW-0472">Membrane</keyword>
<comment type="similarity">
    <text evidence="4">Belongs to the LptD family.</text>
</comment>
<dbReference type="Pfam" id="PF04453">
    <property type="entry name" value="LptD"/>
    <property type="match status" value="1"/>
</dbReference>
<dbReference type="InterPro" id="IPR007543">
    <property type="entry name" value="LptD_C"/>
</dbReference>
<protein>
    <recommendedName>
        <fullName evidence="4">LPS-assembly protein LptD</fullName>
    </recommendedName>
</protein>
<dbReference type="PANTHER" id="PTHR30189:SF1">
    <property type="entry name" value="LPS-ASSEMBLY PROTEIN LPTD"/>
    <property type="match status" value="1"/>
</dbReference>
<reference evidence="7" key="1">
    <citation type="journal article" date="2014" name="Int. J. Syst. Evol. Microbiol.">
        <title>Complete genome sequence of Corynebacterium casei LMG S-19264T (=DSM 44701T), isolated from a smear-ripened cheese.</title>
        <authorList>
            <consortium name="US DOE Joint Genome Institute (JGI-PGF)"/>
            <person name="Walter F."/>
            <person name="Albersmeier A."/>
            <person name="Kalinowski J."/>
            <person name="Ruckert C."/>
        </authorList>
    </citation>
    <scope>NUCLEOTIDE SEQUENCE</scope>
    <source>
        <strain evidence="7">NBRC 110023</strain>
    </source>
</reference>
<feature type="domain" description="LptD C-terminal" evidence="6">
    <location>
        <begin position="250"/>
        <end position="612"/>
    </location>
</feature>
<evidence type="ECO:0000256" key="3">
    <source>
        <dbReference type="ARBA" id="ARBA00023237"/>
    </source>
</evidence>
<dbReference type="InterPro" id="IPR020889">
    <property type="entry name" value="LipoPS_assembly_LptD"/>
</dbReference>
<dbReference type="GO" id="GO:0015920">
    <property type="term" value="P:lipopolysaccharide transport"/>
    <property type="evidence" value="ECO:0007669"/>
    <property type="project" value="InterPro"/>
</dbReference>
<dbReference type="EMBL" id="BSOT01000012">
    <property type="protein sequence ID" value="GLR72702.1"/>
    <property type="molecule type" value="Genomic_DNA"/>
</dbReference>
<dbReference type="Proteomes" id="UP001156601">
    <property type="component" value="Unassembled WGS sequence"/>
</dbReference>
<comment type="caution">
    <text evidence="7">The sequence shown here is derived from an EMBL/GenBank/DDBJ whole genome shotgun (WGS) entry which is preliminary data.</text>
</comment>
<evidence type="ECO:0000256" key="4">
    <source>
        <dbReference type="HAMAP-Rule" id="MF_01411"/>
    </source>
</evidence>
<comment type="subcellular location">
    <subcellularLocation>
        <location evidence="4">Cell outer membrane</location>
    </subcellularLocation>
</comment>
<comment type="caution">
    <text evidence="4">Lacks conserved residue(s) required for the propagation of feature annotation.</text>
</comment>